<evidence type="ECO:0000256" key="7">
    <source>
        <dbReference type="ARBA" id="ARBA00022777"/>
    </source>
</evidence>
<dbReference type="InterPro" id="IPR003661">
    <property type="entry name" value="HisK_dim/P_dom"/>
</dbReference>
<dbReference type="SUPFAM" id="SSF47384">
    <property type="entry name" value="Homodimeric domain of signal transducing histidine kinase"/>
    <property type="match status" value="1"/>
</dbReference>
<evidence type="ECO:0000259" key="11">
    <source>
        <dbReference type="PROSITE" id="PS50109"/>
    </source>
</evidence>
<dbReference type="SUPFAM" id="SSF55874">
    <property type="entry name" value="ATPase domain of HSP90 chaperone/DNA topoisomerase II/histidine kinase"/>
    <property type="match status" value="1"/>
</dbReference>
<dbReference type="AlphaFoldDB" id="A0A1H5R177"/>
<evidence type="ECO:0000256" key="6">
    <source>
        <dbReference type="ARBA" id="ARBA00022692"/>
    </source>
</evidence>
<dbReference type="SMART" id="SM00387">
    <property type="entry name" value="HATPase_c"/>
    <property type="match status" value="1"/>
</dbReference>
<dbReference type="InterPro" id="IPR036097">
    <property type="entry name" value="HisK_dim/P_sf"/>
</dbReference>
<dbReference type="SMART" id="SM00388">
    <property type="entry name" value="HisKA"/>
    <property type="match status" value="1"/>
</dbReference>
<dbReference type="SUPFAM" id="SSF158472">
    <property type="entry name" value="HAMP domain-like"/>
    <property type="match status" value="1"/>
</dbReference>
<evidence type="ECO:0000256" key="9">
    <source>
        <dbReference type="ARBA" id="ARBA00023012"/>
    </source>
</evidence>
<keyword evidence="8" id="KW-1133">Transmembrane helix</keyword>
<gene>
    <name evidence="13" type="ORF">SAMN05421837_10674</name>
</gene>
<dbReference type="InterPro" id="IPR004358">
    <property type="entry name" value="Sig_transdc_His_kin-like_C"/>
</dbReference>
<evidence type="ECO:0000256" key="3">
    <source>
        <dbReference type="ARBA" id="ARBA00012438"/>
    </source>
</evidence>
<comment type="catalytic activity">
    <reaction evidence="1">
        <text>ATP + protein L-histidine = ADP + protein N-phospho-L-histidine.</text>
        <dbReference type="EC" id="2.7.13.3"/>
    </reaction>
</comment>
<keyword evidence="14" id="KW-1185">Reference proteome</keyword>
<organism evidence="13 14">
    <name type="scientific">Amycolatopsis pretoriensis</name>
    <dbReference type="NCBI Taxonomy" id="218821"/>
    <lineage>
        <taxon>Bacteria</taxon>
        <taxon>Bacillati</taxon>
        <taxon>Actinomycetota</taxon>
        <taxon>Actinomycetes</taxon>
        <taxon>Pseudonocardiales</taxon>
        <taxon>Pseudonocardiaceae</taxon>
        <taxon>Amycolatopsis</taxon>
    </lineage>
</organism>
<evidence type="ECO:0000256" key="8">
    <source>
        <dbReference type="ARBA" id="ARBA00022989"/>
    </source>
</evidence>
<accession>A0A1H5R177</accession>
<dbReference type="Pfam" id="PF00672">
    <property type="entry name" value="HAMP"/>
    <property type="match status" value="1"/>
</dbReference>
<dbReference type="CDD" id="cd06225">
    <property type="entry name" value="HAMP"/>
    <property type="match status" value="1"/>
</dbReference>
<dbReference type="Gene3D" id="3.30.565.10">
    <property type="entry name" value="Histidine kinase-like ATPase, C-terminal domain"/>
    <property type="match status" value="1"/>
</dbReference>
<dbReference type="PRINTS" id="PR00344">
    <property type="entry name" value="BCTRLSENSOR"/>
</dbReference>
<evidence type="ECO:0000256" key="4">
    <source>
        <dbReference type="ARBA" id="ARBA00022553"/>
    </source>
</evidence>
<keyword evidence="5" id="KW-0808">Transferase</keyword>
<dbReference type="InterPro" id="IPR003660">
    <property type="entry name" value="HAMP_dom"/>
</dbReference>
<evidence type="ECO:0000256" key="5">
    <source>
        <dbReference type="ARBA" id="ARBA00022679"/>
    </source>
</evidence>
<evidence type="ECO:0000259" key="12">
    <source>
        <dbReference type="PROSITE" id="PS50885"/>
    </source>
</evidence>
<evidence type="ECO:0000256" key="10">
    <source>
        <dbReference type="ARBA" id="ARBA00023136"/>
    </source>
</evidence>
<reference evidence="14" key="1">
    <citation type="submission" date="2016-10" db="EMBL/GenBank/DDBJ databases">
        <authorList>
            <person name="Varghese N."/>
            <person name="Submissions S."/>
        </authorList>
    </citation>
    <scope>NUCLEOTIDE SEQUENCE [LARGE SCALE GENOMIC DNA]</scope>
    <source>
        <strain evidence="14">DSM 44654</strain>
    </source>
</reference>
<name>A0A1H5R177_9PSEU</name>
<sequence>MIRRIRSWLAGLRPRLVAAFAVIMIVGATAAAGASYVSARNAILEGIQDQTMLKLRDQIVAYLPTVSLPPTQATLDAFAAALKPSGALVVYHDLHSSSGMAPQDVPGALREAVATSTNIQFQRVDTQGFPMFFVGIPVQTGSGRTSGLEVYAGTPLGQQQAAIEDLSRTAWQTAALALPFAVAVALLAARQVLRPVRALNTAADQLGRGRLDVRLHVKGSDELAQLVTTFNNTAAELERTVGTLRAMEADARRFVADVSHELRTPLAAMNAVTDVLDEDAGQLPADTAVAARLVSAETKRLTRLVQDLIEISRFDAGRAELRREELDVAAAVTDSLTARGWAPGSEDSENSTVVADLPPGITAALDRRRLDIVVANLVGNALRHGAPPVEVVLRADGGAVVLTVTDHGPGIPAEVLPRVFDRFAKADTSRARSEGSGLGLSIARENARLHGGDVVAANTGTGARFELRLPREARFGEAR</sequence>
<dbReference type="CDD" id="cd00075">
    <property type="entry name" value="HATPase"/>
    <property type="match status" value="1"/>
</dbReference>
<dbReference type="InterPro" id="IPR005467">
    <property type="entry name" value="His_kinase_dom"/>
</dbReference>
<dbReference type="SMART" id="SM00304">
    <property type="entry name" value="HAMP"/>
    <property type="match status" value="1"/>
</dbReference>
<dbReference type="FunFam" id="1.10.287.130:FF:000010">
    <property type="entry name" value="Two-component sensor histidine kinase"/>
    <property type="match status" value="1"/>
</dbReference>
<protein>
    <recommendedName>
        <fullName evidence="3">histidine kinase</fullName>
        <ecNumber evidence="3">2.7.13.3</ecNumber>
    </recommendedName>
</protein>
<dbReference type="STRING" id="218821.SAMN05421837_10674"/>
<dbReference type="Gene3D" id="1.10.287.130">
    <property type="match status" value="1"/>
</dbReference>
<dbReference type="OrthoDB" id="9786919at2"/>
<dbReference type="PANTHER" id="PTHR45436">
    <property type="entry name" value="SENSOR HISTIDINE KINASE YKOH"/>
    <property type="match status" value="1"/>
</dbReference>
<dbReference type="Proteomes" id="UP000198878">
    <property type="component" value="Unassembled WGS sequence"/>
</dbReference>
<evidence type="ECO:0000256" key="1">
    <source>
        <dbReference type="ARBA" id="ARBA00000085"/>
    </source>
</evidence>
<dbReference type="GO" id="GO:0005886">
    <property type="term" value="C:plasma membrane"/>
    <property type="evidence" value="ECO:0007669"/>
    <property type="project" value="UniProtKB-SubCell"/>
</dbReference>
<dbReference type="EMBL" id="FNUJ01000006">
    <property type="protein sequence ID" value="SEF32095.1"/>
    <property type="molecule type" value="Genomic_DNA"/>
</dbReference>
<proteinExistence type="predicted"/>
<dbReference type="InterPro" id="IPR003594">
    <property type="entry name" value="HATPase_dom"/>
</dbReference>
<keyword evidence="4" id="KW-0597">Phosphoprotein</keyword>
<feature type="domain" description="Histidine kinase" evidence="11">
    <location>
        <begin position="257"/>
        <end position="473"/>
    </location>
</feature>
<dbReference type="PROSITE" id="PS50885">
    <property type="entry name" value="HAMP"/>
    <property type="match status" value="1"/>
</dbReference>
<feature type="domain" description="HAMP" evidence="12">
    <location>
        <begin position="190"/>
        <end position="242"/>
    </location>
</feature>
<evidence type="ECO:0000313" key="13">
    <source>
        <dbReference type="EMBL" id="SEF32095.1"/>
    </source>
</evidence>
<dbReference type="PROSITE" id="PS50109">
    <property type="entry name" value="HIS_KIN"/>
    <property type="match status" value="1"/>
</dbReference>
<keyword evidence="9" id="KW-0902">Two-component regulatory system</keyword>
<evidence type="ECO:0000313" key="14">
    <source>
        <dbReference type="Proteomes" id="UP000198878"/>
    </source>
</evidence>
<dbReference type="InterPro" id="IPR036890">
    <property type="entry name" value="HATPase_C_sf"/>
</dbReference>
<keyword evidence="7 13" id="KW-0418">Kinase</keyword>
<keyword evidence="6" id="KW-0812">Transmembrane</keyword>
<comment type="subcellular location">
    <subcellularLocation>
        <location evidence="2">Cell membrane</location>
    </subcellularLocation>
</comment>
<keyword evidence="10" id="KW-0472">Membrane</keyword>
<dbReference type="PANTHER" id="PTHR45436:SF5">
    <property type="entry name" value="SENSOR HISTIDINE KINASE TRCS"/>
    <property type="match status" value="1"/>
</dbReference>
<dbReference type="GO" id="GO:0000155">
    <property type="term" value="F:phosphorelay sensor kinase activity"/>
    <property type="evidence" value="ECO:0007669"/>
    <property type="project" value="InterPro"/>
</dbReference>
<dbReference type="Gene3D" id="6.10.340.10">
    <property type="match status" value="1"/>
</dbReference>
<dbReference type="Pfam" id="PF02518">
    <property type="entry name" value="HATPase_c"/>
    <property type="match status" value="1"/>
</dbReference>
<dbReference type="Pfam" id="PF00512">
    <property type="entry name" value="HisKA"/>
    <property type="match status" value="1"/>
</dbReference>
<dbReference type="EC" id="2.7.13.3" evidence="3"/>
<evidence type="ECO:0000256" key="2">
    <source>
        <dbReference type="ARBA" id="ARBA00004236"/>
    </source>
</evidence>
<dbReference type="CDD" id="cd00082">
    <property type="entry name" value="HisKA"/>
    <property type="match status" value="1"/>
</dbReference>
<dbReference type="InterPro" id="IPR050428">
    <property type="entry name" value="TCS_sensor_his_kinase"/>
</dbReference>